<dbReference type="GO" id="GO:0000287">
    <property type="term" value="F:magnesium ion binding"/>
    <property type="evidence" value="ECO:0007669"/>
    <property type="project" value="InterPro"/>
</dbReference>
<name>A0A641AQX8_9ACTN</name>
<reference evidence="1" key="1">
    <citation type="submission" date="2019-09" db="EMBL/GenBank/DDBJ databases">
        <authorList>
            <person name="Li J."/>
        </authorList>
    </citation>
    <scope>NUCLEOTIDE SEQUENCE [LARGE SCALE GENOMIC DNA]</scope>
    <source>
        <strain evidence="1">NRBC 14897</strain>
    </source>
</reference>
<dbReference type="Gene3D" id="3.90.470.20">
    <property type="entry name" value="4'-phosphopantetheinyl transferase domain"/>
    <property type="match status" value="1"/>
</dbReference>
<gene>
    <name evidence="1" type="ORF">ESP62_009065</name>
</gene>
<evidence type="ECO:0000313" key="1">
    <source>
        <dbReference type="EMBL" id="KAA1378492.1"/>
    </source>
</evidence>
<dbReference type="Proteomes" id="UP001515100">
    <property type="component" value="Unassembled WGS sequence"/>
</dbReference>
<dbReference type="RefSeq" id="WP_129182555.1">
    <property type="nucleotide sequence ID" value="NZ_JAGIOG010000001.1"/>
</dbReference>
<dbReference type="AlphaFoldDB" id="A0A641AQX8"/>
<accession>A0A641AQX8</accession>
<evidence type="ECO:0000313" key="2">
    <source>
        <dbReference type="Proteomes" id="UP001515100"/>
    </source>
</evidence>
<keyword evidence="2" id="KW-1185">Reference proteome</keyword>
<dbReference type="SUPFAM" id="SSF56214">
    <property type="entry name" value="4'-phosphopantetheinyl transferase"/>
    <property type="match status" value="1"/>
</dbReference>
<comment type="caution">
    <text evidence="1">The sequence shown here is derived from an EMBL/GenBank/DDBJ whole genome shotgun (WGS) entry which is preliminary data.</text>
</comment>
<proteinExistence type="predicted"/>
<dbReference type="OrthoDB" id="190168at2"/>
<dbReference type="InterPro" id="IPR037143">
    <property type="entry name" value="4-PPantetheinyl_Trfase_dom_sf"/>
</dbReference>
<protein>
    <submittedName>
        <fullName evidence="1">Uncharacterized protein</fullName>
    </submittedName>
</protein>
<dbReference type="EMBL" id="SDPP02000002">
    <property type="protein sequence ID" value="KAA1378492.1"/>
    <property type="molecule type" value="Genomic_DNA"/>
</dbReference>
<dbReference type="GO" id="GO:0008897">
    <property type="term" value="F:holo-[acyl-carrier-protein] synthase activity"/>
    <property type="evidence" value="ECO:0007669"/>
    <property type="project" value="InterPro"/>
</dbReference>
<sequence>MTDDERLRVHVTWLPDDDAEASVVLQLVRAASGVDDARLARMCRSCGSDRHGKPEVVVPAGRSPVFVSLSRSGGRTVVAITRSGPIGVDVEACPRAGTTSSELVEWVRTESLVKATGHGLTIDPAEIDESRHTIDLDAPDGFVAAVTILTNGPSPVLSVTEG</sequence>
<organism evidence="1 2">
    <name type="scientific">Aeromicrobium fastidiosum</name>
    <dbReference type="NCBI Taxonomy" id="52699"/>
    <lineage>
        <taxon>Bacteria</taxon>
        <taxon>Bacillati</taxon>
        <taxon>Actinomycetota</taxon>
        <taxon>Actinomycetes</taxon>
        <taxon>Propionibacteriales</taxon>
        <taxon>Nocardioidaceae</taxon>
        <taxon>Aeromicrobium</taxon>
    </lineage>
</organism>